<sequence length="243" mass="27295">MNIYAHDLTLLDFNINFSDPVFDSLTRPSQRSSPDSISVDGNSPVSNPSPPRYRHDGSSPLPLGMDWSPPPRKWDGQDSIWPHDPCTGWSYCVTIPSWVVIPKSRGSDPVVGQFYRVQVGIQSPEAITTTRTILRRFNDFLKLLSELQKAFPKKNLPPAPPKRLLRMKSRMLLEEEGEGEGRREMQEELALVRGFGMSPEFELKDPPLGGGSFTCCGGLVGRKIPSKLGWTTFFSLEIRMSIF</sequence>
<dbReference type="GO" id="GO:0035091">
    <property type="term" value="F:phosphatidylinositol binding"/>
    <property type="evidence" value="ECO:0007669"/>
    <property type="project" value="InterPro"/>
</dbReference>
<evidence type="ECO:0000256" key="1">
    <source>
        <dbReference type="SAM" id="MobiDB-lite"/>
    </source>
</evidence>
<dbReference type="GO" id="GO:0015031">
    <property type="term" value="P:protein transport"/>
    <property type="evidence" value="ECO:0007669"/>
    <property type="project" value="InterPro"/>
</dbReference>
<dbReference type="AlphaFoldDB" id="A0A438I5Q6"/>
<dbReference type="GO" id="GO:0005768">
    <property type="term" value="C:endosome"/>
    <property type="evidence" value="ECO:0007669"/>
    <property type="project" value="UniProtKB-ARBA"/>
</dbReference>
<accession>A0A438I5Q6</accession>
<dbReference type="PANTHER" id="PTHR46856">
    <property type="entry name" value="PX DOMAIN-CONTAINING PROTEIN EREL1-RELATED"/>
    <property type="match status" value="1"/>
</dbReference>
<dbReference type="Pfam" id="PF00787">
    <property type="entry name" value="PX"/>
    <property type="match status" value="1"/>
</dbReference>
<feature type="compositionally biased region" description="Polar residues" evidence="1">
    <location>
        <begin position="26"/>
        <end position="46"/>
    </location>
</feature>
<dbReference type="Gene3D" id="3.30.1520.10">
    <property type="entry name" value="Phox-like domain"/>
    <property type="match status" value="1"/>
</dbReference>
<feature type="domain" description="PX" evidence="2">
    <location>
        <begin position="93"/>
        <end position="243"/>
    </location>
</feature>
<protein>
    <submittedName>
        <fullName evidence="3">PX domain-containing protein EREL1</fullName>
    </submittedName>
</protein>
<feature type="region of interest" description="Disordered" evidence="1">
    <location>
        <begin position="25"/>
        <end position="69"/>
    </location>
</feature>
<dbReference type="GO" id="GO:0016020">
    <property type="term" value="C:membrane"/>
    <property type="evidence" value="ECO:0007669"/>
    <property type="project" value="UniProtKB-ARBA"/>
</dbReference>
<evidence type="ECO:0000313" key="4">
    <source>
        <dbReference type="Proteomes" id="UP000288805"/>
    </source>
</evidence>
<dbReference type="PANTHER" id="PTHR46856:SF3">
    <property type="entry name" value="PX DOMAIN-CONTAINING PROTEIN EREX"/>
    <property type="match status" value="1"/>
</dbReference>
<dbReference type="SUPFAM" id="SSF64268">
    <property type="entry name" value="PX domain"/>
    <property type="match status" value="1"/>
</dbReference>
<dbReference type="Proteomes" id="UP000288805">
    <property type="component" value="Unassembled WGS sequence"/>
</dbReference>
<gene>
    <name evidence="3" type="primary">EREL1_1</name>
    <name evidence="3" type="ORF">CK203_037073</name>
</gene>
<reference evidence="3 4" key="1">
    <citation type="journal article" date="2018" name="PLoS Genet.">
        <title>Population sequencing reveals clonal diversity and ancestral inbreeding in the grapevine cultivar Chardonnay.</title>
        <authorList>
            <person name="Roach M.J."/>
            <person name="Johnson D.L."/>
            <person name="Bohlmann J."/>
            <person name="van Vuuren H.J."/>
            <person name="Jones S.J."/>
            <person name="Pretorius I.S."/>
            <person name="Schmidt S.A."/>
            <person name="Borneman A.R."/>
        </authorList>
    </citation>
    <scope>NUCLEOTIDE SEQUENCE [LARGE SCALE GENOMIC DNA]</scope>
    <source>
        <strain evidence="4">cv. Chardonnay</strain>
        <tissue evidence="3">Leaf</tissue>
    </source>
</reference>
<dbReference type="PROSITE" id="PS50195">
    <property type="entry name" value="PX"/>
    <property type="match status" value="1"/>
</dbReference>
<comment type="caution">
    <text evidence="3">The sequence shown here is derived from an EMBL/GenBank/DDBJ whole genome shotgun (WGS) entry which is preliminary data.</text>
</comment>
<dbReference type="InterPro" id="IPR044588">
    <property type="entry name" value="EREX-like"/>
</dbReference>
<organism evidence="3 4">
    <name type="scientific">Vitis vinifera</name>
    <name type="common">Grape</name>
    <dbReference type="NCBI Taxonomy" id="29760"/>
    <lineage>
        <taxon>Eukaryota</taxon>
        <taxon>Viridiplantae</taxon>
        <taxon>Streptophyta</taxon>
        <taxon>Embryophyta</taxon>
        <taxon>Tracheophyta</taxon>
        <taxon>Spermatophyta</taxon>
        <taxon>Magnoliopsida</taxon>
        <taxon>eudicotyledons</taxon>
        <taxon>Gunneridae</taxon>
        <taxon>Pentapetalae</taxon>
        <taxon>rosids</taxon>
        <taxon>Vitales</taxon>
        <taxon>Vitaceae</taxon>
        <taxon>Viteae</taxon>
        <taxon>Vitis</taxon>
    </lineage>
</organism>
<dbReference type="InterPro" id="IPR001683">
    <property type="entry name" value="PX_dom"/>
</dbReference>
<evidence type="ECO:0000313" key="3">
    <source>
        <dbReference type="EMBL" id="RVW92044.1"/>
    </source>
</evidence>
<dbReference type="InterPro" id="IPR036871">
    <property type="entry name" value="PX_dom_sf"/>
</dbReference>
<proteinExistence type="predicted"/>
<dbReference type="EMBL" id="QGNW01000140">
    <property type="protein sequence ID" value="RVW92044.1"/>
    <property type="molecule type" value="Genomic_DNA"/>
</dbReference>
<evidence type="ECO:0000259" key="2">
    <source>
        <dbReference type="PROSITE" id="PS50195"/>
    </source>
</evidence>
<name>A0A438I5Q6_VITVI</name>